<dbReference type="Gene3D" id="3.30.710.10">
    <property type="entry name" value="Potassium Channel Kv1.1, Chain A"/>
    <property type="match status" value="1"/>
</dbReference>
<dbReference type="EMBL" id="JH711579">
    <property type="protein sequence ID" value="EIW80316.1"/>
    <property type="molecule type" value="Genomic_DNA"/>
</dbReference>
<dbReference type="GeneID" id="19198528"/>
<keyword evidence="4" id="KW-1185">Reference proteome</keyword>
<dbReference type="CDD" id="cd18186">
    <property type="entry name" value="BTB_POZ_ZBTB_KLHL-like"/>
    <property type="match status" value="1"/>
</dbReference>
<dbReference type="SMART" id="SM00225">
    <property type="entry name" value="BTB"/>
    <property type="match status" value="1"/>
</dbReference>
<sequence length="320" mass="35136">MTDLSAGLSDTALSLEAIRDNLSIIEEGFRNLRMPSTADDGIRTSSVNRDEIFYFSDVIIRVESTLYKVPRHILSEHSHVFRDMFALPSGNQPAEGLSDDNPIVLQGVTSYDFRQLLRVLYARAIVPSALPVSVTNPARSQLSLARQEWSAVLKLSHQWEMSTIHQFAIGKMSSLAMDPTDKLALALKYNIDVWIKPALNDLAKRSRPMTKRDVDLLGLGVVLKIAEVRESIIKCPFSGVLTVGTRQADQLDFGTRIEAVFPEHFPPPQPHTESQNLSPSGSGGDSLSSASLFGFSTQSSNNSITAPSFGFGAPYRNSGR</sequence>
<dbReference type="Pfam" id="PF00651">
    <property type="entry name" value="BTB"/>
    <property type="match status" value="1"/>
</dbReference>
<name>A0A5M3MMQ0_CONPW</name>
<evidence type="ECO:0000259" key="2">
    <source>
        <dbReference type="PROSITE" id="PS50097"/>
    </source>
</evidence>
<feature type="region of interest" description="Disordered" evidence="1">
    <location>
        <begin position="262"/>
        <end position="320"/>
    </location>
</feature>
<dbReference type="PANTHER" id="PTHR22743:SF165">
    <property type="entry name" value="BTB AND MATH DOMAIN CONTAINING-RELATED"/>
    <property type="match status" value="1"/>
</dbReference>
<dbReference type="SUPFAM" id="SSF54695">
    <property type="entry name" value="POZ domain"/>
    <property type="match status" value="1"/>
</dbReference>
<dbReference type="OMA" id="WEMSTIH"/>
<evidence type="ECO:0000313" key="4">
    <source>
        <dbReference type="Proteomes" id="UP000053558"/>
    </source>
</evidence>
<dbReference type="InterPro" id="IPR000210">
    <property type="entry name" value="BTB/POZ_dom"/>
</dbReference>
<dbReference type="PROSITE" id="PS50097">
    <property type="entry name" value="BTB"/>
    <property type="match status" value="1"/>
</dbReference>
<dbReference type="InterPro" id="IPR052664">
    <property type="entry name" value="BTB-MATH_domain_protein"/>
</dbReference>
<dbReference type="AlphaFoldDB" id="A0A5M3MMQ0"/>
<evidence type="ECO:0000256" key="1">
    <source>
        <dbReference type="SAM" id="MobiDB-lite"/>
    </source>
</evidence>
<dbReference type="KEGG" id="cput:CONPUDRAFT_105309"/>
<comment type="caution">
    <text evidence="3">The sequence shown here is derived from an EMBL/GenBank/DDBJ whole genome shotgun (WGS) entry which is preliminary data.</text>
</comment>
<evidence type="ECO:0000313" key="3">
    <source>
        <dbReference type="EMBL" id="EIW80316.1"/>
    </source>
</evidence>
<feature type="domain" description="BTB" evidence="2">
    <location>
        <begin position="56"/>
        <end position="129"/>
    </location>
</feature>
<reference evidence="4" key="1">
    <citation type="journal article" date="2012" name="Science">
        <title>The Paleozoic origin of enzymatic lignin decomposition reconstructed from 31 fungal genomes.</title>
        <authorList>
            <person name="Floudas D."/>
            <person name="Binder M."/>
            <person name="Riley R."/>
            <person name="Barry K."/>
            <person name="Blanchette R.A."/>
            <person name="Henrissat B."/>
            <person name="Martinez A.T."/>
            <person name="Otillar R."/>
            <person name="Spatafora J.W."/>
            <person name="Yadav J.S."/>
            <person name="Aerts A."/>
            <person name="Benoit I."/>
            <person name="Boyd A."/>
            <person name="Carlson A."/>
            <person name="Copeland A."/>
            <person name="Coutinho P.M."/>
            <person name="de Vries R.P."/>
            <person name="Ferreira P."/>
            <person name="Findley K."/>
            <person name="Foster B."/>
            <person name="Gaskell J."/>
            <person name="Glotzer D."/>
            <person name="Gorecki P."/>
            <person name="Heitman J."/>
            <person name="Hesse C."/>
            <person name="Hori C."/>
            <person name="Igarashi K."/>
            <person name="Jurgens J.A."/>
            <person name="Kallen N."/>
            <person name="Kersten P."/>
            <person name="Kohler A."/>
            <person name="Kuees U."/>
            <person name="Kumar T.K.A."/>
            <person name="Kuo A."/>
            <person name="LaButti K."/>
            <person name="Larrondo L.F."/>
            <person name="Lindquist E."/>
            <person name="Ling A."/>
            <person name="Lombard V."/>
            <person name="Lucas S."/>
            <person name="Lundell T."/>
            <person name="Martin R."/>
            <person name="McLaughlin D.J."/>
            <person name="Morgenstern I."/>
            <person name="Morin E."/>
            <person name="Murat C."/>
            <person name="Nagy L.G."/>
            <person name="Nolan M."/>
            <person name="Ohm R.A."/>
            <person name="Patyshakuliyeva A."/>
            <person name="Rokas A."/>
            <person name="Ruiz-Duenas F.J."/>
            <person name="Sabat G."/>
            <person name="Salamov A."/>
            <person name="Samejima M."/>
            <person name="Schmutz J."/>
            <person name="Slot J.C."/>
            <person name="St John F."/>
            <person name="Stenlid J."/>
            <person name="Sun H."/>
            <person name="Sun S."/>
            <person name="Syed K."/>
            <person name="Tsang A."/>
            <person name="Wiebenga A."/>
            <person name="Young D."/>
            <person name="Pisabarro A."/>
            <person name="Eastwood D.C."/>
            <person name="Martin F."/>
            <person name="Cullen D."/>
            <person name="Grigoriev I.V."/>
            <person name="Hibbett D.S."/>
        </authorList>
    </citation>
    <scope>NUCLEOTIDE SEQUENCE [LARGE SCALE GENOMIC DNA]</scope>
    <source>
        <strain evidence="4">RWD-64-598 SS2</strain>
    </source>
</reference>
<protein>
    <recommendedName>
        <fullName evidence="2">BTB domain-containing protein</fullName>
    </recommendedName>
</protein>
<dbReference type="RefSeq" id="XP_007769296.1">
    <property type="nucleotide sequence ID" value="XM_007771106.1"/>
</dbReference>
<feature type="compositionally biased region" description="Low complexity" evidence="1">
    <location>
        <begin position="277"/>
        <end position="296"/>
    </location>
</feature>
<dbReference type="PANTHER" id="PTHR22743">
    <property type="entry name" value="MEPRIN/TRAF-LIKE MATH FAMILY-C.ELEGANS"/>
    <property type="match status" value="1"/>
</dbReference>
<gene>
    <name evidence="3" type="ORF">CONPUDRAFT_105309</name>
</gene>
<feature type="compositionally biased region" description="Polar residues" evidence="1">
    <location>
        <begin position="297"/>
        <end position="306"/>
    </location>
</feature>
<organism evidence="3 4">
    <name type="scientific">Coniophora puteana (strain RWD-64-598)</name>
    <name type="common">Brown rot fungus</name>
    <dbReference type="NCBI Taxonomy" id="741705"/>
    <lineage>
        <taxon>Eukaryota</taxon>
        <taxon>Fungi</taxon>
        <taxon>Dikarya</taxon>
        <taxon>Basidiomycota</taxon>
        <taxon>Agaricomycotina</taxon>
        <taxon>Agaricomycetes</taxon>
        <taxon>Agaricomycetidae</taxon>
        <taxon>Boletales</taxon>
        <taxon>Coniophorineae</taxon>
        <taxon>Coniophoraceae</taxon>
        <taxon>Coniophora</taxon>
    </lineage>
</organism>
<dbReference type="Proteomes" id="UP000053558">
    <property type="component" value="Unassembled WGS sequence"/>
</dbReference>
<accession>A0A5M3MMQ0</accession>
<proteinExistence type="predicted"/>
<dbReference type="OrthoDB" id="2367075at2759"/>
<dbReference type="InterPro" id="IPR011333">
    <property type="entry name" value="SKP1/BTB/POZ_sf"/>
</dbReference>